<keyword evidence="3" id="KW-1185">Reference proteome</keyword>
<evidence type="ECO:0000313" key="2">
    <source>
        <dbReference type="EMBL" id="ETO17804.1"/>
    </source>
</evidence>
<gene>
    <name evidence="2" type="ORF">RFI_19509</name>
</gene>
<dbReference type="PROSITE" id="PS50853">
    <property type="entry name" value="FN3"/>
    <property type="match status" value="1"/>
</dbReference>
<organism evidence="2 3">
    <name type="scientific">Reticulomyxa filosa</name>
    <dbReference type="NCBI Taxonomy" id="46433"/>
    <lineage>
        <taxon>Eukaryota</taxon>
        <taxon>Sar</taxon>
        <taxon>Rhizaria</taxon>
        <taxon>Retaria</taxon>
        <taxon>Foraminifera</taxon>
        <taxon>Monothalamids</taxon>
        <taxon>Reticulomyxidae</taxon>
        <taxon>Reticulomyxa</taxon>
    </lineage>
</organism>
<name>X6MVC4_RETFI</name>
<dbReference type="EMBL" id="ASPP01015965">
    <property type="protein sequence ID" value="ETO17804.1"/>
    <property type="molecule type" value="Genomic_DNA"/>
</dbReference>
<protein>
    <recommendedName>
        <fullName evidence="1">Fibronectin type-III domain-containing protein</fullName>
    </recommendedName>
</protein>
<dbReference type="InterPro" id="IPR036116">
    <property type="entry name" value="FN3_sf"/>
</dbReference>
<evidence type="ECO:0000313" key="3">
    <source>
        <dbReference type="Proteomes" id="UP000023152"/>
    </source>
</evidence>
<dbReference type="AlphaFoldDB" id="X6MVC4"/>
<dbReference type="InterPro" id="IPR003961">
    <property type="entry name" value="FN3_dom"/>
</dbReference>
<dbReference type="SUPFAM" id="SSF49265">
    <property type="entry name" value="Fibronectin type III"/>
    <property type="match status" value="1"/>
</dbReference>
<proteinExistence type="predicted"/>
<dbReference type="Proteomes" id="UP000023152">
    <property type="component" value="Unassembled WGS sequence"/>
</dbReference>
<comment type="caution">
    <text evidence="2">The sequence shown here is derived from an EMBL/GenBank/DDBJ whole genome shotgun (WGS) entry which is preliminary data.</text>
</comment>
<evidence type="ECO:0000259" key="1">
    <source>
        <dbReference type="PROSITE" id="PS50853"/>
    </source>
</evidence>
<feature type="non-terminal residue" evidence="2">
    <location>
        <position position="377"/>
    </location>
</feature>
<reference evidence="2 3" key="1">
    <citation type="journal article" date="2013" name="Curr. Biol.">
        <title>The Genome of the Foraminiferan Reticulomyxa filosa.</title>
        <authorList>
            <person name="Glockner G."/>
            <person name="Hulsmann N."/>
            <person name="Schleicher M."/>
            <person name="Noegel A.A."/>
            <person name="Eichinger L."/>
            <person name="Gallinger C."/>
            <person name="Pawlowski J."/>
            <person name="Sierra R."/>
            <person name="Euteneuer U."/>
            <person name="Pillet L."/>
            <person name="Moustafa A."/>
            <person name="Platzer M."/>
            <person name="Groth M."/>
            <person name="Szafranski K."/>
            <person name="Schliwa M."/>
        </authorList>
    </citation>
    <scope>NUCLEOTIDE SEQUENCE [LARGE SCALE GENOMIC DNA]</scope>
</reference>
<sequence>MIGYDIREYNRNLGEIMATVDNPTWTVDDLKPDHEYCFTISGIHENGATTEESWPVIVKTPMSNDMTPQMMKLSTPPKNIRTFRMNGSSSSSSSSSSVLWICWDSPYTGLGLISYKMKRTESDSMTTTKKQKKQEFTYVANPLPSLSNDYSLTLSTWWTYKQRQHASVPSESVSILRDSTSATDSEHMLHVILLTNKELYGGSYVLHSIVSDADVHMPFEKVSNDSNVYWCLYDLSTSPLKTKAFHVRVKCKEKNSRNNKDQFKLISEDRWKVEPFRRVLIIDITERKSFFNYRSIPHDEYEKYLLGILEHLYFQLNAFLSLPVALNVLQEFLIYCAKAKNDRCQAVNEKDLKRKISEFVKEKLYLTMNEPSPSWDE</sequence>
<accession>X6MVC4</accession>
<feature type="domain" description="Fibronectin type-III" evidence="1">
    <location>
        <begin position="1"/>
        <end position="63"/>
    </location>
</feature>